<evidence type="ECO:0000256" key="1">
    <source>
        <dbReference type="SAM" id="MobiDB-lite"/>
    </source>
</evidence>
<proteinExistence type="predicted"/>
<feature type="region of interest" description="Disordered" evidence="1">
    <location>
        <begin position="57"/>
        <end position="78"/>
    </location>
</feature>
<protein>
    <recommendedName>
        <fullName evidence="4">DDE Tnp4 domain-containing protein</fullName>
    </recommendedName>
</protein>
<keyword evidence="3" id="KW-1185">Reference proteome</keyword>
<dbReference type="Proteomes" id="UP001596203">
    <property type="component" value="Unassembled WGS sequence"/>
</dbReference>
<comment type="caution">
    <text evidence="2">The sequence shown here is derived from an EMBL/GenBank/DDBJ whole genome shotgun (WGS) entry which is preliminary data.</text>
</comment>
<feature type="compositionally biased region" description="Basic and acidic residues" evidence="1">
    <location>
        <begin position="57"/>
        <end position="71"/>
    </location>
</feature>
<sequence>MIVAHDAARKRHSSQRIRLEHVIGHLKNWRILGRYHGRHEHLETSIHAIAGLLSDHQHLDRNENTPGDPRHYQPPLAPDEKLAFNRQPTVHEVVGWH</sequence>
<name>A0ABW1KFV0_9ACTN</name>
<evidence type="ECO:0000313" key="3">
    <source>
        <dbReference type="Proteomes" id="UP001596203"/>
    </source>
</evidence>
<reference evidence="3" key="1">
    <citation type="journal article" date="2019" name="Int. J. Syst. Evol. Microbiol.">
        <title>The Global Catalogue of Microorganisms (GCM) 10K type strain sequencing project: providing services to taxonomists for standard genome sequencing and annotation.</title>
        <authorList>
            <consortium name="The Broad Institute Genomics Platform"/>
            <consortium name="The Broad Institute Genome Sequencing Center for Infectious Disease"/>
            <person name="Wu L."/>
            <person name="Ma J."/>
        </authorList>
    </citation>
    <scope>NUCLEOTIDE SEQUENCE [LARGE SCALE GENOMIC DNA]</scope>
    <source>
        <strain evidence="3">ZS-35-S2</strain>
    </source>
</reference>
<organism evidence="2 3">
    <name type="scientific">Plantactinospora solaniradicis</name>
    <dbReference type="NCBI Taxonomy" id="1723736"/>
    <lineage>
        <taxon>Bacteria</taxon>
        <taxon>Bacillati</taxon>
        <taxon>Actinomycetota</taxon>
        <taxon>Actinomycetes</taxon>
        <taxon>Micromonosporales</taxon>
        <taxon>Micromonosporaceae</taxon>
        <taxon>Plantactinospora</taxon>
    </lineage>
</organism>
<evidence type="ECO:0000313" key="2">
    <source>
        <dbReference type="EMBL" id="MFC6019977.1"/>
    </source>
</evidence>
<dbReference type="RefSeq" id="WP_377426574.1">
    <property type="nucleotide sequence ID" value="NZ_JBHSPR010000024.1"/>
</dbReference>
<dbReference type="EMBL" id="JBHSPR010000024">
    <property type="protein sequence ID" value="MFC6019977.1"/>
    <property type="molecule type" value="Genomic_DNA"/>
</dbReference>
<accession>A0ABW1KFV0</accession>
<gene>
    <name evidence="2" type="ORF">ACFP2T_27750</name>
</gene>
<evidence type="ECO:0008006" key="4">
    <source>
        <dbReference type="Google" id="ProtNLM"/>
    </source>
</evidence>